<dbReference type="CTD" id="8987"/>
<evidence type="ECO:0000256" key="9">
    <source>
        <dbReference type="SAM" id="MobiDB-lite"/>
    </source>
</evidence>
<dbReference type="SUPFAM" id="SSF49452">
    <property type="entry name" value="Starch-binding domain-like"/>
    <property type="match status" value="1"/>
</dbReference>
<evidence type="ECO:0000259" key="11">
    <source>
        <dbReference type="PROSITE" id="PS51166"/>
    </source>
</evidence>
<dbReference type="GO" id="GO:0030315">
    <property type="term" value="C:T-tubule"/>
    <property type="evidence" value="ECO:0007669"/>
    <property type="project" value="UniProtKB-SubCell"/>
</dbReference>
<keyword evidence="10" id="KW-0812">Transmembrane</keyword>
<reference evidence="13" key="1">
    <citation type="submission" date="2025-08" db="UniProtKB">
        <authorList>
            <consortium name="RefSeq"/>
        </authorList>
    </citation>
    <scope>IDENTIFICATION</scope>
</reference>
<dbReference type="AlphaFoldDB" id="A0A6P3W1C3"/>
<feature type="region of interest" description="Disordered" evidence="9">
    <location>
        <begin position="425"/>
        <end position="448"/>
    </location>
</feature>
<proteinExistence type="predicted"/>
<keyword evidence="10" id="KW-0472">Membrane</keyword>
<evidence type="ECO:0000256" key="4">
    <source>
        <dbReference type="ARBA" id="ARBA00060405"/>
    </source>
</evidence>
<dbReference type="SMART" id="SM01065">
    <property type="entry name" value="CBM_2"/>
    <property type="match status" value="1"/>
</dbReference>
<dbReference type="GO" id="GO:0005789">
    <property type="term" value="C:endoplasmic reticulum membrane"/>
    <property type="evidence" value="ECO:0007669"/>
    <property type="project" value="UniProtKB-SubCell"/>
</dbReference>
<name>A0A6P3W1C3_CLUHA</name>
<dbReference type="FunFam" id="2.60.40.10:FF:000552">
    <property type="entry name" value="Related to glucoamylase"/>
    <property type="match status" value="1"/>
</dbReference>
<comment type="subunit">
    <text evidence="5">Interacts with the ATG8 family proteins GABARAP and GABARAPL1. Interacts with several glycogen-associated proteins, such as GYS2 (liver glycogen synthase), GDE (glycogen debranching enzyme), GBE1 (glycogen branching enzyme 1) and EPM2A (Laforin).</text>
</comment>
<dbReference type="PROSITE" id="PS51166">
    <property type="entry name" value="CBM20"/>
    <property type="match status" value="1"/>
</dbReference>
<dbReference type="InterPro" id="IPR002044">
    <property type="entry name" value="CBM20"/>
</dbReference>
<evidence type="ECO:0000313" key="13">
    <source>
        <dbReference type="RefSeq" id="XP_012685485.2"/>
    </source>
</evidence>
<keyword evidence="10" id="KW-1133">Transmembrane helix</keyword>
<evidence type="ECO:0000256" key="10">
    <source>
        <dbReference type="SAM" id="Phobius"/>
    </source>
</evidence>
<evidence type="ECO:0000256" key="2">
    <source>
        <dbReference type="ARBA" id="ARBA00024012"/>
    </source>
</evidence>
<evidence type="ECO:0000256" key="3">
    <source>
        <dbReference type="ARBA" id="ARBA00053886"/>
    </source>
</evidence>
<evidence type="ECO:0000256" key="6">
    <source>
        <dbReference type="ARBA" id="ARBA00073038"/>
    </source>
</evidence>
<dbReference type="Pfam" id="PF00686">
    <property type="entry name" value="CBM_20"/>
    <property type="match status" value="1"/>
</dbReference>
<accession>A0A6P3W1C3</accession>
<protein>
    <recommendedName>
        <fullName evidence="6">Starch-binding domain-containing protein 1</fullName>
    </recommendedName>
    <alternativeName>
        <fullName evidence="7">Genethonin-1</fullName>
    </alternativeName>
    <alternativeName>
        <fullName evidence="8">Glycophagy cargo receptor stbd1</fullName>
    </alternativeName>
</protein>
<dbReference type="GO" id="GO:2001070">
    <property type="term" value="F:starch binding"/>
    <property type="evidence" value="ECO:0007669"/>
    <property type="project" value="InterPro"/>
</dbReference>
<organism evidence="12 13">
    <name type="scientific">Clupea harengus</name>
    <name type="common">Atlantic herring</name>
    <dbReference type="NCBI Taxonomy" id="7950"/>
    <lineage>
        <taxon>Eukaryota</taxon>
        <taxon>Metazoa</taxon>
        <taxon>Chordata</taxon>
        <taxon>Craniata</taxon>
        <taxon>Vertebrata</taxon>
        <taxon>Euteleostomi</taxon>
        <taxon>Actinopterygii</taxon>
        <taxon>Neopterygii</taxon>
        <taxon>Teleostei</taxon>
        <taxon>Clupei</taxon>
        <taxon>Clupeiformes</taxon>
        <taxon>Clupeoidei</taxon>
        <taxon>Clupeidae</taxon>
        <taxon>Clupea</taxon>
    </lineage>
</organism>
<dbReference type="PANTHER" id="PTHR15048:SF0">
    <property type="entry name" value="STARCH-BINDING DOMAIN-CONTAINING PROTEIN 1"/>
    <property type="match status" value="1"/>
</dbReference>
<dbReference type="PANTHER" id="PTHR15048">
    <property type="entry name" value="STARCH-BINDING DOMAIN-CONTAINING PROTEIN 1"/>
    <property type="match status" value="1"/>
</dbReference>
<feature type="compositionally biased region" description="Low complexity" evidence="9">
    <location>
        <begin position="425"/>
        <end position="438"/>
    </location>
</feature>
<evidence type="ECO:0000313" key="12">
    <source>
        <dbReference type="Proteomes" id="UP000515152"/>
    </source>
</evidence>
<dbReference type="InterPro" id="IPR013784">
    <property type="entry name" value="Carb-bd-like_fold"/>
</dbReference>
<dbReference type="Gene3D" id="2.60.40.10">
    <property type="entry name" value="Immunoglobulins"/>
    <property type="match status" value="1"/>
</dbReference>
<sequence length="581" mass="64592">MKKSKSVALDSRDLNLFFSMMKGYGPLMALGVIAVLSVCAAFFIYRANKGQSKRNAEKSVMETEEKETTNPILKKRRVQNKHVESTGNMDDSQKTIPTDPCEMMQVVYPLKSSHISTEAHGQNLKEGGKTSSESCASVQGVPHESLADYTTAPNESCASQTGSHDLIEQLEAEDAGEQRKVEVQSDEGLIAGQSSKESQEGFVEDGQMHTFVNESWEDLSGCFGKVCLKMSPRDLHEKEISVKSSALNMSCLIKDAYENGDSEKSCRPQDQSCSSAGTVEHDFAYYQQRGPDSPPEQLVSDNFLEEKIKTEDDLTWALQTCITSKGPEELMVIHQYDQEMPLLNLYKSDYLSFSAEGIPEMTGESAVMKNVDVSPVAPSQSQSSGDVQVEENSDKTEINIMEATMDNNEWLNGNEALSDFPWISLSEGGESSSMAEGSQQDIDWDTEKSETSEALSAAFTTSNDNHDDDPAMKRVATVPPMPQTVRVTFSVHYITDTPNQLLAVTGNQQELGAWRSFLPLQRSKHGLWSESLTLPVESQVEWKFVLVEDGEIFRWEECSNRHLVLTGQDDDLHVQRWWGCL</sequence>
<comment type="function">
    <text evidence="3">Acts as a cargo receptor for glycogen. Delivers its cargo to an autophagic pathway called glycophagy, resulting in the transport of glycogen to lysosomes.</text>
</comment>
<dbReference type="Proteomes" id="UP000515152">
    <property type="component" value="Chromosome 12"/>
</dbReference>
<evidence type="ECO:0000256" key="8">
    <source>
        <dbReference type="ARBA" id="ARBA00076001"/>
    </source>
</evidence>
<dbReference type="RefSeq" id="XP_012685485.2">
    <property type="nucleotide sequence ID" value="XM_012830031.3"/>
</dbReference>
<dbReference type="OrthoDB" id="6123450at2759"/>
<feature type="region of interest" description="Disordered" evidence="9">
    <location>
        <begin position="117"/>
        <end position="139"/>
    </location>
</feature>
<dbReference type="InterPro" id="IPR013783">
    <property type="entry name" value="Ig-like_fold"/>
</dbReference>
<evidence type="ECO:0000256" key="1">
    <source>
        <dbReference type="ARBA" id="ARBA00004643"/>
    </source>
</evidence>
<feature type="domain" description="CBM20" evidence="11">
    <location>
        <begin position="479"/>
        <end position="580"/>
    </location>
</feature>
<keyword evidence="12" id="KW-1185">Reference proteome</keyword>
<gene>
    <name evidence="13" type="primary">stbd1</name>
</gene>
<dbReference type="GO" id="GO:0061723">
    <property type="term" value="P:glycophagy"/>
    <property type="evidence" value="ECO:0007669"/>
    <property type="project" value="UniProtKB-ARBA"/>
</dbReference>
<comment type="subcellular location">
    <subcellularLocation>
        <location evidence="2">Cell membrane</location>
        <location evidence="2">Sarcolemma</location>
        <location evidence="2">T-tubule</location>
    </subcellularLocation>
    <subcellularLocation>
        <location evidence="1">Endoplasmic reticulum membrane</location>
        <topology evidence="1">Single-pass type III membrane protein</topology>
    </subcellularLocation>
    <subcellularLocation>
        <location evidence="4">Preautophagosomal structure membrane</location>
        <topology evidence="4">Single-pass type III membrane protein</topology>
    </subcellularLocation>
</comment>
<feature type="transmembrane region" description="Helical" evidence="10">
    <location>
        <begin position="24"/>
        <end position="45"/>
    </location>
</feature>
<evidence type="ECO:0000256" key="7">
    <source>
        <dbReference type="ARBA" id="ARBA00075794"/>
    </source>
</evidence>
<dbReference type="GO" id="GO:0034045">
    <property type="term" value="C:phagophore assembly site membrane"/>
    <property type="evidence" value="ECO:0007669"/>
    <property type="project" value="UniProtKB-SubCell"/>
</dbReference>
<dbReference type="GeneID" id="105902443"/>
<evidence type="ECO:0000256" key="5">
    <source>
        <dbReference type="ARBA" id="ARBA00062412"/>
    </source>
</evidence>
<dbReference type="KEGG" id="char:105902443"/>